<evidence type="ECO:0000313" key="2">
    <source>
        <dbReference type="EMBL" id="TKK67719.1"/>
    </source>
</evidence>
<dbReference type="Pfam" id="PF08242">
    <property type="entry name" value="Methyltransf_12"/>
    <property type="match status" value="1"/>
</dbReference>
<dbReference type="Gene3D" id="3.40.50.150">
    <property type="entry name" value="Vaccinia Virus protein VP39"/>
    <property type="match status" value="1"/>
</dbReference>
<feature type="domain" description="Methyltransferase type 12" evidence="1">
    <location>
        <begin position="44"/>
        <end position="137"/>
    </location>
</feature>
<dbReference type="RefSeq" id="WP_137262284.1">
    <property type="nucleotide sequence ID" value="NZ_SZQL01000010.1"/>
</dbReference>
<keyword evidence="2" id="KW-0489">Methyltransferase</keyword>
<protein>
    <submittedName>
        <fullName evidence="2">Class I SAM-dependent methyltransferase</fullName>
    </submittedName>
</protein>
<proteinExistence type="predicted"/>
<dbReference type="SUPFAM" id="SSF53335">
    <property type="entry name" value="S-adenosyl-L-methionine-dependent methyltransferases"/>
    <property type="match status" value="1"/>
</dbReference>
<dbReference type="CDD" id="cd02440">
    <property type="entry name" value="AdoMet_MTases"/>
    <property type="match status" value="1"/>
</dbReference>
<dbReference type="Proteomes" id="UP000305848">
    <property type="component" value="Unassembled WGS sequence"/>
</dbReference>
<keyword evidence="3" id="KW-1185">Reference proteome</keyword>
<evidence type="ECO:0000259" key="1">
    <source>
        <dbReference type="Pfam" id="PF08242"/>
    </source>
</evidence>
<sequence>MKRSYDAIAGVYDRLANIFIGKALRNAQIYLVQYIPARAKVLIAGGGTGWILEEITKLHNTGLQIDYVDISAGMIAKAKRRDTKQNDIRFLHQSAGENFEGKDYDVILTPFFFDNFSEATMQAVFEKLHQKLNQNGLWLYADFQVAGKHRFFKEAMLFIMYIFFRAACNIEANHLPDVTGQFAKNSYQLISSKTFKQEFIRSAVYRKRHN</sequence>
<dbReference type="InterPro" id="IPR029063">
    <property type="entry name" value="SAM-dependent_MTases_sf"/>
</dbReference>
<accession>A0A4U3L0J7</accession>
<organism evidence="2 3">
    <name type="scientific">Ilyomonas limi</name>
    <dbReference type="NCBI Taxonomy" id="2575867"/>
    <lineage>
        <taxon>Bacteria</taxon>
        <taxon>Pseudomonadati</taxon>
        <taxon>Bacteroidota</taxon>
        <taxon>Chitinophagia</taxon>
        <taxon>Chitinophagales</taxon>
        <taxon>Chitinophagaceae</taxon>
        <taxon>Ilyomonas</taxon>
    </lineage>
</organism>
<dbReference type="AlphaFoldDB" id="A0A4U3L0J7"/>
<dbReference type="OrthoDB" id="836632at2"/>
<dbReference type="GO" id="GO:0032259">
    <property type="term" value="P:methylation"/>
    <property type="evidence" value="ECO:0007669"/>
    <property type="project" value="UniProtKB-KW"/>
</dbReference>
<dbReference type="InterPro" id="IPR013217">
    <property type="entry name" value="Methyltransf_12"/>
</dbReference>
<keyword evidence="2" id="KW-0808">Transferase</keyword>
<gene>
    <name evidence="2" type="ORF">FC093_13290</name>
</gene>
<evidence type="ECO:0000313" key="3">
    <source>
        <dbReference type="Proteomes" id="UP000305848"/>
    </source>
</evidence>
<reference evidence="2 3" key="1">
    <citation type="submission" date="2019-05" db="EMBL/GenBank/DDBJ databases">
        <title>Panacibacter sp. strain 17mud1-8 Genome sequencing and assembly.</title>
        <authorList>
            <person name="Chhetri G."/>
        </authorList>
    </citation>
    <scope>NUCLEOTIDE SEQUENCE [LARGE SCALE GENOMIC DNA]</scope>
    <source>
        <strain evidence="2 3">17mud1-8</strain>
    </source>
</reference>
<dbReference type="GO" id="GO:0008168">
    <property type="term" value="F:methyltransferase activity"/>
    <property type="evidence" value="ECO:0007669"/>
    <property type="project" value="UniProtKB-KW"/>
</dbReference>
<name>A0A4U3L0J7_9BACT</name>
<comment type="caution">
    <text evidence="2">The sequence shown here is derived from an EMBL/GenBank/DDBJ whole genome shotgun (WGS) entry which is preliminary data.</text>
</comment>
<dbReference type="EMBL" id="SZQL01000010">
    <property type="protein sequence ID" value="TKK67719.1"/>
    <property type="molecule type" value="Genomic_DNA"/>
</dbReference>